<proteinExistence type="predicted"/>
<dbReference type="Pfam" id="PF00072">
    <property type="entry name" value="Response_reg"/>
    <property type="match status" value="1"/>
</dbReference>
<dbReference type="SUPFAM" id="SSF52172">
    <property type="entry name" value="CheY-like"/>
    <property type="match status" value="1"/>
</dbReference>
<dbReference type="InterPro" id="IPR001789">
    <property type="entry name" value="Sig_transdc_resp-reg_receiver"/>
</dbReference>
<feature type="domain" description="Response regulatory" evidence="5">
    <location>
        <begin position="5"/>
        <end position="122"/>
    </location>
</feature>
<dbReference type="EMBL" id="DVLX01000035">
    <property type="protein sequence ID" value="HIT99300.1"/>
    <property type="molecule type" value="Genomic_DNA"/>
</dbReference>
<dbReference type="Gene3D" id="3.40.50.2300">
    <property type="match status" value="1"/>
</dbReference>
<gene>
    <name evidence="6" type="ORF">IAD12_03495</name>
</gene>
<dbReference type="PANTHER" id="PTHR44591">
    <property type="entry name" value="STRESS RESPONSE REGULATOR PROTEIN 1"/>
    <property type="match status" value="1"/>
</dbReference>
<accession>A0A9D1HDC8</accession>
<evidence type="ECO:0000313" key="6">
    <source>
        <dbReference type="EMBL" id="HIT99300.1"/>
    </source>
</evidence>
<dbReference type="CDD" id="cd00156">
    <property type="entry name" value="REC"/>
    <property type="match status" value="1"/>
</dbReference>
<dbReference type="SMART" id="SM00850">
    <property type="entry name" value="LytTR"/>
    <property type="match status" value="1"/>
</dbReference>
<evidence type="ECO:0000256" key="2">
    <source>
        <dbReference type="ARBA" id="ARBA00022553"/>
    </source>
</evidence>
<reference evidence="6" key="2">
    <citation type="journal article" date="2021" name="PeerJ">
        <title>Extensive microbial diversity within the chicken gut microbiome revealed by metagenomics and culture.</title>
        <authorList>
            <person name="Gilroy R."/>
            <person name="Ravi A."/>
            <person name="Getino M."/>
            <person name="Pursley I."/>
            <person name="Horton D.L."/>
            <person name="Alikhan N.F."/>
            <person name="Baker D."/>
            <person name="Gharbi K."/>
            <person name="Hall N."/>
            <person name="Watson M."/>
            <person name="Adriaenssens E.M."/>
            <person name="Foster-Nyarko E."/>
            <person name="Jarju S."/>
            <person name="Secka A."/>
            <person name="Antonio M."/>
            <person name="Oren A."/>
            <person name="Chaudhuri R.R."/>
            <person name="La Ragione R."/>
            <person name="Hildebrand F."/>
            <person name="Pallen M.J."/>
        </authorList>
    </citation>
    <scope>NUCLEOTIDE SEQUENCE</scope>
    <source>
        <strain evidence="6">CHK176-22527</strain>
    </source>
</reference>
<keyword evidence="2 4" id="KW-0597">Phosphoprotein</keyword>
<dbReference type="Proteomes" id="UP000824159">
    <property type="component" value="Unassembled WGS sequence"/>
</dbReference>
<comment type="function">
    <text evidence="3">May play the central regulatory role in sporulation. It may be an element of the effector pathway responsible for the activation of sporulation genes in response to nutritional stress. Spo0A may act in concert with spo0H (a sigma factor) to control the expression of some genes that are critical to the sporulation process.</text>
</comment>
<reference evidence="6" key="1">
    <citation type="submission" date="2020-10" db="EMBL/GenBank/DDBJ databases">
        <authorList>
            <person name="Gilroy R."/>
        </authorList>
    </citation>
    <scope>NUCLEOTIDE SEQUENCE</scope>
    <source>
        <strain evidence="6">CHK176-22527</strain>
    </source>
</reference>
<dbReference type="GO" id="GO:0000160">
    <property type="term" value="P:phosphorelay signal transduction system"/>
    <property type="evidence" value="ECO:0007669"/>
    <property type="project" value="InterPro"/>
</dbReference>
<evidence type="ECO:0000256" key="1">
    <source>
        <dbReference type="ARBA" id="ARBA00018672"/>
    </source>
</evidence>
<dbReference type="AlphaFoldDB" id="A0A9D1HDC8"/>
<evidence type="ECO:0000313" key="7">
    <source>
        <dbReference type="Proteomes" id="UP000824159"/>
    </source>
</evidence>
<dbReference type="PANTHER" id="PTHR44591:SF3">
    <property type="entry name" value="RESPONSE REGULATORY DOMAIN-CONTAINING PROTEIN"/>
    <property type="match status" value="1"/>
</dbReference>
<dbReference type="InterPro" id="IPR007492">
    <property type="entry name" value="LytTR_DNA-bd_dom"/>
</dbReference>
<dbReference type="SMART" id="SM00448">
    <property type="entry name" value="REC"/>
    <property type="match status" value="1"/>
</dbReference>
<dbReference type="InterPro" id="IPR050595">
    <property type="entry name" value="Bact_response_regulator"/>
</dbReference>
<organism evidence="6 7">
    <name type="scientific">Candidatus Allocopromorpha excrementavium</name>
    <dbReference type="NCBI Taxonomy" id="2840741"/>
    <lineage>
        <taxon>Bacteria</taxon>
        <taxon>Bacillati</taxon>
        <taxon>Bacillota</taxon>
        <taxon>Clostridia</taxon>
        <taxon>Eubacteriales</taxon>
        <taxon>Eubacteriaceae</taxon>
        <taxon>Eubacteriaceae incertae sedis</taxon>
        <taxon>Candidatus Allocopromorpha</taxon>
    </lineage>
</organism>
<evidence type="ECO:0000256" key="3">
    <source>
        <dbReference type="ARBA" id="ARBA00024867"/>
    </source>
</evidence>
<evidence type="ECO:0000256" key="4">
    <source>
        <dbReference type="PROSITE-ProRule" id="PRU00169"/>
    </source>
</evidence>
<dbReference type="GO" id="GO:0003677">
    <property type="term" value="F:DNA binding"/>
    <property type="evidence" value="ECO:0007669"/>
    <property type="project" value="InterPro"/>
</dbReference>
<comment type="caution">
    <text evidence="6">The sequence shown here is derived from an EMBL/GenBank/DDBJ whole genome shotgun (WGS) entry which is preliminary data.</text>
</comment>
<dbReference type="PROSITE" id="PS50110">
    <property type="entry name" value="RESPONSE_REGULATORY"/>
    <property type="match status" value="1"/>
</dbReference>
<dbReference type="Pfam" id="PF04397">
    <property type="entry name" value="LytTR"/>
    <property type="match status" value="1"/>
</dbReference>
<feature type="modified residue" description="4-aspartylphosphate" evidence="4">
    <location>
        <position position="56"/>
    </location>
</feature>
<dbReference type="Gene3D" id="2.40.50.1020">
    <property type="entry name" value="LytTr DNA-binding domain"/>
    <property type="match status" value="1"/>
</dbReference>
<name>A0A9D1HDC8_9FIRM</name>
<sequence length="256" mass="29626">MKRINVLIVEDQYEDMEYCASMIEELSENIVLHKCGTGKKAVNIISEHSIDAVFIDVILPDVNGFELAGMIRKTENYRFVPIVFITGENRNYVEVHKRYHHYEYIRKPFTSTEFKNRVSPLISGLILEKKECGGADSARKHMILVETSMKKAIIPYDNVLFAEFYQRKVCLHTDKEIYSGIRMGLKEFIGYVNRSSFKQTYKSFAANTERIQSIEREGRSLWTIHFDNGTGGCLLGKTFYEDIVRTFVERSEKSNG</sequence>
<dbReference type="InterPro" id="IPR011006">
    <property type="entry name" value="CheY-like_superfamily"/>
</dbReference>
<evidence type="ECO:0000259" key="5">
    <source>
        <dbReference type="PROSITE" id="PS50110"/>
    </source>
</evidence>
<protein>
    <recommendedName>
        <fullName evidence="1">Stage 0 sporulation protein A homolog</fullName>
    </recommendedName>
</protein>